<evidence type="ECO:0000313" key="1">
    <source>
        <dbReference type="EMBL" id="KAK6639880.1"/>
    </source>
</evidence>
<reference evidence="1 2" key="1">
    <citation type="submission" date="2023-10" db="EMBL/GenBank/DDBJ databases">
        <title>Genomes of two closely related lineages of the louse Polyplax serrata with different host specificities.</title>
        <authorList>
            <person name="Martinu J."/>
            <person name="Tarabai H."/>
            <person name="Stefka J."/>
            <person name="Hypsa V."/>
        </authorList>
    </citation>
    <scope>NUCLEOTIDE SEQUENCE [LARGE SCALE GENOMIC DNA]</scope>
    <source>
        <strain evidence="1">HR10_N</strain>
    </source>
</reference>
<accession>A0AAN8P6N4</accession>
<feature type="non-terminal residue" evidence="1">
    <location>
        <position position="1"/>
    </location>
</feature>
<comment type="caution">
    <text evidence="1">The sequence shown here is derived from an EMBL/GenBank/DDBJ whole genome shotgun (WGS) entry which is preliminary data.</text>
</comment>
<name>A0AAN8P6N4_POLSC</name>
<dbReference type="EMBL" id="JAWJWE010000003">
    <property type="protein sequence ID" value="KAK6639880.1"/>
    <property type="molecule type" value="Genomic_DNA"/>
</dbReference>
<protein>
    <submittedName>
        <fullName evidence="1">Uncharacterized protein</fullName>
    </submittedName>
</protein>
<organism evidence="1 2">
    <name type="scientific">Polyplax serrata</name>
    <name type="common">Common mouse louse</name>
    <dbReference type="NCBI Taxonomy" id="468196"/>
    <lineage>
        <taxon>Eukaryota</taxon>
        <taxon>Metazoa</taxon>
        <taxon>Ecdysozoa</taxon>
        <taxon>Arthropoda</taxon>
        <taxon>Hexapoda</taxon>
        <taxon>Insecta</taxon>
        <taxon>Pterygota</taxon>
        <taxon>Neoptera</taxon>
        <taxon>Paraneoptera</taxon>
        <taxon>Psocodea</taxon>
        <taxon>Troctomorpha</taxon>
        <taxon>Phthiraptera</taxon>
        <taxon>Anoplura</taxon>
        <taxon>Polyplacidae</taxon>
        <taxon>Polyplax</taxon>
    </lineage>
</organism>
<proteinExistence type="predicted"/>
<sequence>RRFCHVHGRNGLIFQMENAAIECIRAQALAENHPKILPQDLLKIKPLKKPLCGLLMHPVNSFKIRQSSRFHPPNILM</sequence>
<gene>
    <name evidence="1" type="ORF">RUM43_008155</name>
</gene>
<evidence type="ECO:0000313" key="2">
    <source>
        <dbReference type="Proteomes" id="UP001372834"/>
    </source>
</evidence>
<dbReference type="AlphaFoldDB" id="A0AAN8P6N4"/>
<dbReference type="Proteomes" id="UP001372834">
    <property type="component" value="Unassembled WGS sequence"/>
</dbReference>